<keyword evidence="4" id="KW-1185">Reference proteome</keyword>
<dbReference type="Proteomes" id="UP000235392">
    <property type="component" value="Unassembled WGS sequence"/>
</dbReference>
<name>A0A2N5SAI8_9BASI</name>
<reference evidence="4 5" key="1">
    <citation type="submission" date="2017-11" db="EMBL/GenBank/DDBJ databases">
        <title>De novo assembly and phasing of dikaryotic genomes from two isolates of Puccinia coronata f. sp. avenae, the causal agent of oat crown rust.</title>
        <authorList>
            <person name="Miller M.E."/>
            <person name="Zhang Y."/>
            <person name="Omidvar V."/>
            <person name="Sperschneider J."/>
            <person name="Schwessinger B."/>
            <person name="Raley C."/>
            <person name="Palmer J.M."/>
            <person name="Garnica D."/>
            <person name="Upadhyaya N."/>
            <person name="Rathjen J."/>
            <person name="Taylor J.M."/>
            <person name="Park R.F."/>
            <person name="Dodds P.N."/>
            <person name="Hirsch C.D."/>
            <person name="Kianian S.F."/>
            <person name="Figueroa M."/>
        </authorList>
    </citation>
    <scope>NUCLEOTIDE SEQUENCE [LARGE SCALE GENOMIC DNA]</scope>
    <source>
        <strain evidence="2">12NC29</strain>
        <strain evidence="3">12SD80</strain>
    </source>
</reference>
<protein>
    <recommendedName>
        <fullName evidence="6">2,3-diketo-5-methylthio-1-phosphopentane phosphatase</fullName>
    </recommendedName>
</protein>
<dbReference type="Proteomes" id="UP000235388">
    <property type="component" value="Unassembled WGS sequence"/>
</dbReference>
<evidence type="ECO:0000313" key="3">
    <source>
        <dbReference type="EMBL" id="PLW46016.1"/>
    </source>
</evidence>
<dbReference type="NCBIfam" id="TIGR01489">
    <property type="entry name" value="DKMTPPase-SF"/>
    <property type="match status" value="1"/>
</dbReference>
<evidence type="ECO:0008006" key="6">
    <source>
        <dbReference type="Google" id="ProtNLM"/>
    </source>
</evidence>
<dbReference type="PANTHER" id="PTHR28181">
    <property type="entry name" value="UPF0655 PROTEIN YCR015C"/>
    <property type="match status" value="1"/>
</dbReference>
<evidence type="ECO:0000313" key="2">
    <source>
        <dbReference type="EMBL" id="PLW10273.1"/>
    </source>
</evidence>
<dbReference type="InterPro" id="IPR050849">
    <property type="entry name" value="HAD-like_hydrolase_phosphatase"/>
</dbReference>
<dbReference type="Gene3D" id="3.90.1470.20">
    <property type="match status" value="1"/>
</dbReference>
<dbReference type="EMBL" id="PGCI01000043">
    <property type="protein sequence ID" value="PLW46016.1"/>
    <property type="molecule type" value="Genomic_DNA"/>
</dbReference>
<evidence type="ECO:0000313" key="5">
    <source>
        <dbReference type="Proteomes" id="UP000235392"/>
    </source>
</evidence>
<evidence type="ECO:0000313" key="4">
    <source>
        <dbReference type="Proteomes" id="UP000235388"/>
    </source>
</evidence>
<dbReference type="Pfam" id="PF12710">
    <property type="entry name" value="HAD"/>
    <property type="match status" value="1"/>
</dbReference>
<evidence type="ECO:0000256" key="1">
    <source>
        <dbReference type="ARBA" id="ARBA00022801"/>
    </source>
</evidence>
<dbReference type="EMBL" id="PGCJ01001066">
    <property type="protein sequence ID" value="PLW10273.1"/>
    <property type="molecule type" value="Genomic_DNA"/>
</dbReference>
<dbReference type="InterPro" id="IPR023214">
    <property type="entry name" value="HAD_sf"/>
</dbReference>
<dbReference type="SUPFAM" id="SSF56784">
    <property type="entry name" value="HAD-like"/>
    <property type="match status" value="1"/>
</dbReference>
<sequence>MAELPHQHAKFIIFTDFDGTITTEDSNDHITDNLGYGRERRREQNVAVLEGKAKFRDAFKEMIESASAKHSFDECREMVKKNIKLDPGFKDFLQWARSQNVPVVIVSSGMVPIIRAILENLIGAEEADRMEIVANEVDTSKGSGPGQWTIKYRHPESGFGHDKDRCISPYRSLAQRPTIFFCGDGVSDLSAARSADCLFVKLKEGTGNDLAKHCQSERIKHIPFHSFHEVKNVVQSVVQGHKKIDELFP</sequence>
<dbReference type="InterPro" id="IPR006384">
    <property type="entry name" value="HAD_hydro_PyrdxlP_Pase-like"/>
</dbReference>
<comment type="caution">
    <text evidence="2">The sequence shown here is derived from an EMBL/GenBank/DDBJ whole genome shotgun (WGS) entry which is preliminary data.</text>
</comment>
<gene>
    <name evidence="2" type="ORF">PCANC_23763</name>
    <name evidence="3" type="ORF">PCASD_03452</name>
</gene>
<proteinExistence type="predicted"/>
<keyword evidence="1" id="KW-0378">Hydrolase</keyword>
<dbReference type="InterPro" id="IPR036412">
    <property type="entry name" value="HAD-like_sf"/>
</dbReference>
<dbReference type="OrthoDB" id="10014216at2759"/>
<dbReference type="Gene3D" id="3.40.50.1000">
    <property type="entry name" value="HAD superfamily/HAD-like"/>
    <property type="match status" value="1"/>
</dbReference>
<dbReference type="GO" id="GO:0016791">
    <property type="term" value="F:phosphatase activity"/>
    <property type="evidence" value="ECO:0007669"/>
    <property type="project" value="InterPro"/>
</dbReference>
<dbReference type="STRING" id="200324.A0A2N5SAI8"/>
<organism evidence="2 4">
    <name type="scientific">Puccinia coronata f. sp. avenae</name>
    <dbReference type="NCBI Taxonomy" id="200324"/>
    <lineage>
        <taxon>Eukaryota</taxon>
        <taxon>Fungi</taxon>
        <taxon>Dikarya</taxon>
        <taxon>Basidiomycota</taxon>
        <taxon>Pucciniomycotina</taxon>
        <taxon>Pucciniomycetes</taxon>
        <taxon>Pucciniales</taxon>
        <taxon>Pucciniaceae</taxon>
        <taxon>Puccinia</taxon>
    </lineage>
</organism>
<dbReference type="NCBIfam" id="TIGR01488">
    <property type="entry name" value="HAD-SF-IB"/>
    <property type="match status" value="1"/>
</dbReference>
<accession>A0A2N5SAI8</accession>
<dbReference type="AlphaFoldDB" id="A0A2N5SAI8"/>
<dbReference type="PANTHER" id="PTHR28181:SF2">
    <property type="entry name" value="PHOSPHORIC MONOESTER HYDROLASE"/>
    <property type="match status" value="1"/>
</dbReference>